<dbReference type="AlphaFoldDB" id="B3EX66"/>
<accession>B3EX66</accession>
<evidence type="ECO:0000256" key="1">
    <source>
        <dbReference type="ARBA" id="ARBA00001962"/>
    </source>
</evidence>
<evidence type="ECO:0000256" key="5">
    <source>
        <dbReference type="ARBA" id="ARBA00039857"/>
    </source>
</evidence>
<dbReference type="Gene3D" id="2.60.120.620">
    <property type="entry name" value="q2cbj1_9rhob like domain"/>
    <property type="match status" value="2"/>
</dbReference>
<dbReference type="GO" id="GO:0051213">
    <property type="term" value="F:dioxygenase activity"/>
    <property type="evidence" value="ECO:0007669"/>
    <property type="project" value="UniProtKB-KW"/>
</dbReference>
<evidence type="ECO:0000256" key="2">
    <source>
        <dbReference type="ARBA" id="ARBA00022723"/>
    </source>
</evidence>
<gene>
    <name evidence="7" type="primary">PHYHD1</name>
</gene>
<keyword evidence="7" id="KW-0223">Dioxygenase</keyword>
<comment type="function">
    <text evidence="6">2-oxoglutarate(2OG)-dependent dioxygenase that catalyzes the conversion of 2-oxoglutarate to succinate and CO(2) in an iron-dependent manner. However, does not couple 2OG turnover to the hydroxylation of acyl-coenzyme A derivatives, implying that it is not directly involved in phytanoyl coenzyme-A metabolism. Does not show detectable activity towards fatty acid CoA thioesters.</text>
</comment>
<keyword evidence="2" id="KW-0479">Metal-binding</keyword>
<dbReference type="PANTHER" id="PTHR20883:SF15">
    <property type="entry name" value="PHYTANOYL-COA DIOXYGENASE DOMAIN-CONTAINING PROTEIN 1"/>
    <property type="match status" value="1"/>
</dbReference>
<evidence type="ECO:0000313" key="7">
    <source>
        <dbReference type="EMBL" id="ACE75824.1"/>
    </source>
</evidence>
<dbReference type="SUPFAM" id="SSF51197">
    <property type="entry name" value="Clavaminate synthase-like"/>
    <property type="match status" value="2"/>
</dbReference>
<keyword evidence="7" id="KW-0560">Oxidoreductase</keyword>
<evidence type="ECO:0000256" key="6">
    <source>
        <dbReference type="ARBA" id="ARBA00045487"/>
    </source>
</evidence>
<name>B3EX66_SORAR</name>
<evidence type="ECO:0000256" key="3">
    <source>
        <dbReference type="ARBA" id="ARBA00023004"/>
    </source>
</evidence>
<proteinExistence type="inferred from homology"/>
<comment type="similarity">
    <text evidence="4">Belongs to the PhyH family. PHYHD1 subfamily.</text>
</comment>
<reference evidence="7" key="1">
    <citation type="submission" date="2008-06" db="EMBL/GenBank/DDBJ databases">
        <title>NISC Comparative Sequencing Initiative.</title>
        <authorList>
            <person name="Antonellis A."/>
            <person name="Benjamin B."/>
            <person name="Blakesley R.W."/>
            <person name="Bouffard G.G."/>
            <person name="Brinkley C."/>
            <person name="Brooks S."/>
            <person name="Chu G."/>
            <person name="Chub I."/>
            <person name="Coleman H."/>
            <person name="Fuksenko T."/>
            <person name="Gestole M."/>
            <person name="Gregory M."/>
            <person name="Guan X."/>
            <person name="Gupta J."/>
            <person name="Gurson N."/>
            <person name="Han E."/>
            <person name="Han J."/>
            <person name="Hansen N."/>
            <person name="Hargrove A."/>
            <person name="Hines-Harris K."/>
            <person name="Ho S.-L."/>
            <person name="Hu P."/>
            <person name="Hunter G."/>
            <person name="Hurle B."/>
            <person name="Idol J.R."/>
            <person name="Johnson T."/>
            <person name="Knight E."/>
            <person name="Kwong P."/>
            <person name="Lee-Lin S.-Q."/>
            <person name="Legaspi R."/>
            <person name="Madden M."/>
            <person name="Maduro Q.L."/>
            <person name="Maduro V.B."/>
            <person name="Margulies E.H."/>
            <person name="Masiello C."/>
            <person name="Maskeri B."/>
            <person name="McDowell J."/>
            <person name="Merkulov G."/>
            <person name="Montemayor C."/>
            <person name="Mullikin J.C."/>
            <person name="Park M."/>
            <person name="Prasad A."/>
            <person name="Ramsahoye C."/>
            <person name="Reddix-Dugue N."/>
            <person name="Riebow N."/>
            <person name="Schandler K."/>
            <person name="Schueler M.G."/>
            <person name="Sison C."/>
            <person name="Smith L."/>
            <person name="Stantripop S."/>
            <person name="Thomas J.W."/>
            <person name="Thomas P.J."/>
            <person name="Tsipouri V."/>
            <person name="Young A."/>
            <person name="Green E.D."/>
        </authorList>
    </citation>
    <scope>NUCLEOTIDE SEQUENCE</scope>
</reference>
<comment type="cofactor">
    <cofactor evidence="1">
        <name>Fe cation</name>
        <dbReference type="ChEBI" id="CHEBI:24875"/>
    </cofactor>
</comment>
<protein>
    <recommendedName>
        <fullName evidence="5">Phytanoyl-CoA dioxygenase domain-containing protein 1</fullName>
    </recommendedName>
</protein>
<dbReference type="Pfam" id="PF05721">
    <property type="entry name" value="PhyH"/>
    <property type="match status" value="1"/>
</dbReference>
<dbReference type="EMBL" id="DP000773">
    <property type="protein sequence ID" value="ACE75824.1"/>
    <property type="molecule type" value="Genomic_DNA"/>
</dbReference>
<organism evidence="7">
    <name type="scientific">Sorex araneus</name>
    <name type="common">Eurasian common shrew</name>
    <name type="synonym">European shrew</name>
    <dbReference type="NCBI Taxonomy" id="42254"/>
    <lineage>
        <taxon>Eukaryota</taxon>
        <taxon>Metazoa</taxon>
        <taxon>Chordata</taxon>
        <taxon>Craniata</taxon>
        <taxon>Vertebrata</taxon>
        <taxon>Euteleostomi</taxon>
        <taxon>Mammalia</taxon>
        <taxon>Eutheria</taxon>
        <taxon>Laurasiatheria</taxon>
        <taxon>Eulipotyphla</taxon>
        <taxon>Soricidae</taxon>
        <taxon>Soricinae</taxon>
        <taxon>Sorex</taxon>
    </lineage>
</organism>
<dbReference type="PANTHER" id="PTHR20883">
    <property type="entry name" value="PHYTANOYL-COA DIOXYGENASE DOMAIN CONTAINING 1"/>
    <property type="match status" value="1"/>
</dbReference>
<dbReference type="InterPro" id="IPR008775">
    <property type="entry name" value="Phytyl_CoA_dOase-like"/>
</dbReference>
<keyword evidence="3" id="KW-0408">Iron</keyword>
<sequence length="148" mass="16741">MASLSPSQLQKFRDDGFLVLEGFLTAEECAALRERVRELVASMEVPPHCRTEFSTQQEEQLRAQVSTGRRLSSCTVPPATEPYCPHITSRERALVLIHGEVVHKSEQNRSGRSRQAYTFHLMEAAGTVWSPDNWLQPTTELPFPPLYS</sequence>
<evidence type="ECO:0000256" key="4">
    <source>
        <dbReference type="ARBA" id="ARBA00038356"/>
    </source>
</evidence>
<dbReference type="GO" id="GO:0046872">
    <property type="term" value="F:metal ion binding"/>
    <property type="evidence" value="ECO:0007669"/>
    <property type="project" value="UniProtKB-KW"/>
</dbReference>